<feature type="region of interest" description="Disordered" evidence="1">
    <location>
        <begin position="702"/>
        <end position="752"/>
    </location>
</feature>
<feature type="region of interest" description="Disordered" evidence="1">
    <location>
        <begin position="37"/>
        <end position="58"/>
    </location>
</feature>
<evidence type="ECO:0000313" key="6">
    <source>
        <dbReference type="Proteomes" id="UP000186471"/>
    </source>
</evidence>
<dbReference type="GO" id="GO:0008253">
    <property type="term" value="F:5'-nucleotidase activity"/>
    <property type="evidence" value="ECO:0007669"/>
    <property type="project" value="TreeGrafter"/>
</dbReference>
<keyword evidence="3" id="KW-0732">Signal</keyword>
<keyword evidence="2" id="KW-1133">Transmembrane helix</keyword>
<feature type="region of interest" description="Disordered" evidence="1">
    <location>
        <begin position="768"/>
        <end position="793"/>
    </location>
</feature>
<feature type="signal peptide" evidence="3">
    <location>
        <begin position="1"/>
        <end position="28"/>
    </location>
</feature>
<evidence type="ECO:0000256" key="2">
    <source>
        <dbReference type="SAM" id="Phobius"/>
    </source>
</evidence>
<accession>A0A1Q8VK57</accession>
<dbReference type="InterPro" id="IPR036907">
    <property type="entry name" value="5'-Nucleotdase_C_sf"/>
</dbReference>
<feature type="compositionally biased region" description="Low complexity" evidence="1">
    <location>
        <begin position="768"/>
        <end position="780"/>
    </location>
</feature>
<evidence type="ECO:0000313" key="5">
    <source>
        <dbReference type="EMBL" id="OLO48486.1"/>
    </source>
</evidence>
<comment type="caution">
    <text evidence="5">The sequence shown here is derived from an EMBL/GenBank/DDBJ whole genome shotgun (WGS) entry which is preliminary data.</text>
</comment>
<proteinExistence type="predicted"/>
<dbReference type="PANTHER" id="PTHR11575:SF24">
    <property type="entry name" value="5'-NUCLEOTIDASE"/>
    <property type="match status" value="1"/>
</dbReference>
<feature type="transmembrane region" description="Helical" evidence="2">
    <location>
        <begin position="803"/>
        <end position="820"/>
    </location>
</feature>
<dbReference type="GO" id="GO:0008768">
    <property type="term" value="F:UDP-sugar diphosphatase activity"/>
    <property type="evidence" value="ECO:0007669"/>
    <property type="project" value="TreeGrafter"/>
</dbReference>
<evidence type="ECO:0000259" key="4">
    <source>
        <dbReference type="Pfam" id="PF02872"/>
    </source>
</evidence>
<protein>
    <submittedName>
        <fullName evidence="5">Bifunctional metallophosphatase/5'-nucleotidase</fullName>
    </submittedName>
</protein>
<organism evidence="5 6">
    <name type="scientific">Actinomyces oris</name>
    <dbReference type="NCBI Taxonomy" id="544580"/>
    <lineage>
        <taxon>Bacteria</taxon>
        <taxon>Bacillati</taxon>
        <taxon>Actinomycetota</taxon>
        <taxon>Actinomycetes</taxon>
        <taxon>Actinomycetales</taxon>
        <taxon>Actinomycetaceae</taxon>
        <taxon>Actinomyces</taxon>
    </lineage>
</organism>
<keyword evidence="2" id="KW-0472">Membrane</keyword>
<dbReference type="Gene3D" id="3.90.780.10">
    <property type="entry name" value="5'-Nucleotidase, C-terminal domain"/>
    <property type="match status" value="1"/>
</dbReference>
<name>A0A1Q8VK57_9ACTO</name>
<dbReference type="InterPro" id="IPR008334">
    <property type="entry name" value="5'-Nucleotdase_C"/>
</dbReference>
<dbReference type="InterPro" id="IPR029052">
    <property type="entry name" value="Metallo-depent_PP-like"/>
</dbReference>
<dbReference type="GO" id="GO:0009166">
    <property type="term" value="P:nucleotide catabolic process"/>
    <property type="evidence" value="ECO:0007669"/>
    <property type="project" value="InterPro"/>
</dbReference>
<dbReference type="GO" id="GO:0030288">
    <property type="term" value="C:outer membrane-bounded periplasmic space"/>
    <property type="evidence" value="ECO:0007669"/>
    <property type="project" value="TreeGrafter"/>
</dbReference>
<dbReference type="PANTHER" id="PTHR11575">
    <property type="entry name" value="5'-NUCLEOTIDASE-RELATED"/>
    <property type="match status" value="1"/>
</dbReference>
<feature type="domain" description="5'-Nucleotidase C-terminal" evidence="4">
    <location>
        <begin position="394"/>
        <end position="540"/>
    </location>
</feature>
<dbReference type="InterPro" id="IPR006179">
    <property type="entry name" value="5_nucleotidase/apyrase"/>
</dbReference>
<dbReference type="Proteomes" id="UP000186471">
    <property type="component" value="Unassembled WGS sequence"/>
</dbReference>
<feature type="compositionally biased region" description="Low complexity" evidence="1">
    <location>
        <begin position="702"/>
        <end position="748"/>
    </location>
</feature>
<dbReference type="SUPFAM" id="SSF55816">
    <property type="entry name" value="5'-nucleotidase (syn. UDP-sugar hydrolase), C-terminal domain"/>
    <property type="match status" value="1"/>
</dbReference>
<feature type="compositionally biased region" description="Gly residues" evidence="1">
    <location>
        <begin position="781"/>
        <end position="793"/>
    </location>
</feature>
<feature type="chain" id="PRO_5038642216" evidence="3">
    <location>
        <begin position="29"/>
        <end position="827"/>
    </location>
</feature>
<sequence length="827" mass="85494">MRILPARRARVCAALSALVVAALSPMIAVPTASLMPPAAAVEKPPDGADGQQGADEPGNKVRIKLVGLGNLRGHYVETSGFNPKTEEYDLPKDPGLIGIECAVRGIREDFPNTLVVSPGGNVGASPHTSSFVQDQPIIYGLNTMKLDASALGVHALDGGVKDLEDRILPASDFPVLAANVSGSASLSAEGSGRGVFIKEVDGVRVGFIGVVTDELPVRTLAANREVLTVSPAVATANARAAELKDGNQANGEADVVVVLSHEDMASTATSFSRNVDAVVSGRGAGEYGQVVTGFEGNSIAVVQPEIYGRSFGDILLEYDRTARKIVSYSAENMWIGHYACRGSSPEVWSRTREYEGAAGEVAKQPLAHIGADFLRGSDGTVPGTNTATESVDADLVAESYHSWITSIKPPGSSHYVGIVSARDVKKDLTYLESGSHNDIPRPDQDGLVSYGEALDVQPDNKPLAYVTVNGAKLKELIAHQWRFYAEPPVLNLGLSSNVDVIVDPDATVENGKVPTVREIRVDGQVLGDSDPVVLASTYELLHDNNDFPSPDEDAVVNVGTLQHSVFISYLQSFGDKPLTPSYSKRQVGMRVVPKPGQADTVAVTMDSLTYTNESERVLGAQRVRARSGDKEFFSQEIDSSLDRIGPTTGRAVFDLTIPADAPTGACRSAAGATCRWVTVESVDGAGKVLNSFYVEVPADAKPAATPSATAGTGPSAAPSAPSSTPGAQPAPSSAPSTGATATTSAAPGDKAAPSASAARVGVGGLPAATSGAGAAAPQARGAGGAKPAGGSGGWPLARTGTSLGAGVVALTLIAGGYLILRHRRQEG</sequence>
<dbReference type="AlphaFoldDB" id="A0A1Q8VK57"/>
<reference evidence="5 6" key="1">
    <citation type="submission" date="2016-12" db="EMBL/GenBank/DDBJ databases">
        <title>Genomic comparison of strains in the 'Actinomyces naeslundii' group.</title>
        <authorList>
            <person name="Mughal S.R."/>
            <person name="Do T."/>
            <person name="Gilbert S.C."/>
            <person name="Witherden E.A."/>
            <person name="Didelot X."/>
            <person name="Beighton D."/>
        </authorList>
    </citation>
    <scope>NUCLEOTIDE SEQUENCE [LARGE SCALE GENOMIC DNA]</scope>
    <source>
        <strain evidence="5 6">R21091</strain>
    </source>
</reference>
<dbReference type="Pfam" id="PF02872">
    <property type="entry name" value="5_nucleotid_C"/>
    <property type="match status" value="1"/>
</dbReference>
<evidence type="ECO:0000256" key="1">
    <source>
        <dbReference type="SAM" id="MobiDB-lite"/>
    </source>
</evidence>
<dbReference type="EMBL" id="MSKK01000007">
    <property type="protein sequence ID" value="OLO48486.1"/>
    <property type="molecule type" value="Genomic_DNA"/>
</dbReference>
<gene>
    <name evidence="5" type="ORF">BKH31_02520</name>
</gene>
<keyword evidence="2" id="KW-0812">Transmembrane</keyword>
<dbReference type="Gene3D" id="3.60.21.10">
    <property type="match status" value="1"/>
</dbReference>
<evidence type="ECO:0000256" key="3">
    <source>
        <dbReference type="SAM" id="SignalP"/>
    </source>
</evidence>
<dbReference type="SUPFAM" id="SSF56300">
    <property type="entry name" value="Metallo-dependent phosphatases"/>
    <property type="match status" value="1"/>
</dbReference>